<sequence length="67" mass="7792">MAQQHLNAERLRLEKADGSVSKEEKQELERLWGFEHVGAEERHDYESTMVNSREIVIVMGLYSCLVD</sequence>
<protein>
    <submittedName>
        <fullName evidence="1">Uncharacterized protein</fullName>
    </submittedName>
</protein>
<proteinExistence type="predicted"/>
<reference evidence="1 2" key="1">
    <citation type="submission" date="2017-12" db="EMBL/GenBank/DDBJ databases">
        <title>Comparative genomics of Botrytis spp.</title>
        <authorList>
            <person name="Valero-Jimenez C.A."/>
            <person name="Tapia P."/>
            <person name="Veloso J."/>
            <person name="Silva-Moreno E."/>
            <person name="Staats M."/>
            <person name="Valdes J.H."/>
            <person name="Van Kan J.A.L."/>
        </authorList>
    </citation>
    <scope>NUCLEOTIDE SEQUENCE [LARGE SCALE GENOMIC DNA]</scope>
    <source>
        <strain evidence="1 2">MUCL2120</strain>
    </source>
</reference>
<dbReference type="AlphaFoldDB" id="A0A4Z1I902"/>
<accession>A0A4Z1I902</accession>
<dbReference type="EMBL" id="PQXJ01000296">
    <property type="protein sequence ID" value="TGO53413.1"/>
    <property type="molecule type" value="Genomic_DNA"/>
</dbReference>
<gene>
    <name evidence="1" type="ORF">BOTNAR_0296g00070</name>
</gene>
<evidence type="ECO:0000313" key="2">
    <source>
        <dbReference type="Proteomes" id="UP000297452"/>
    </source>
</evidence>
<evidence type="ECO:0000313" key="1">
    <source>
        <dbReference type="EMBL" id="TGO53413.1"/>
    </source>
</evidence>
<name>A0A4Z1I902_9HELO</name>
<organism evidence="1 2">
    <name type="scientific">Botryotinia narcissicola</name>
    <dbReference type="NCBI Taxonomy" id="278944"/>
    <lineage>
        <taxon>Eukaryota</taxon>
        <taxon>Fungi</taxon>
        <taxon>Dikarya</taxon>
        <taxon>Ascomycota</taxon>
        <taxon>Pezizomycotina</taxon>
        <taxon>Leotiomycetes</taxon>
        <taxon>Helotiales</taxon>
        <taxon>Sclerotiniaceae</taxon>
        <taxon>Botryotinia</taxon>
    </lineage>
</organism>
<comment type="caution">
    <text evidence="1">The sequence shown here is derived from an EMBL/GenBank/DDBJ whole genome shotgun (WGS) entry which is preliminary data.</text>
</comment>
<keyword evidence="2" id="KW-1185">Reference proteome</keyword>
<dbReference type="Proteomes" id="UP000297452">
    <property type="component" value="Unassembled WGS sequence"/>
</dbReference>